<dbReference type="Proteomes" id="UP000032141">
    <property type="component" value="Chromosome C5"/>
</dbReference>
<reference evidence="1 2" key="1">
    <citation type="journal article" date="2014" name="Genome Biol.">
        <title>Transcriptome and methylome profiling reveals relics of genome dominance in the mesopolyploid Brassica oleracea.</title>
        <authorList>
            <person name="Parkin I.A."/>
            <person name="Koh C."/>
            <person name="Tang H."/>
            <person name="Robinson S.J."/>
            <person name="Kagale S."/>
            <person name="Clarke W.E."/>
            <person name="Town C.D."/>
            <person name="Nixon J."/>
            <person name="Krishnakumar V."/>
            <person name="Bidwell S.L."/>
            <person name="Denoeud F."/>
            <person name="Belcram H."/>
            <person name="Links M.G."/>
            <person name="Just J."/>
            <person name="Clarke C."/>
            <person name="Bender T."/>
            <person name="Huebert T."/>
            <person name="Mason A.S."/>
            <person name="Pires J.C."/>
            <person name="Barker G."/>
            <person name="Moore J."/>
            <person name="Walley P.G."/>
            <person name="Manoli S."/>
            <person name="Batley J."/>
            <person name="Edwards D."/>
            <person name="Nelson M.N."/>
            <person name="Wang X."/>
            <person name="Paterson A.H."/>
            <person name="King G."/>
            <person name="Bancroft I."/>
            <person name="Chalhoub B."/>
            <person name="Sharpe A.G."/>
        </authorList>
    </citation>
    <scope>NUCLEOTIDE SEQUENCE</scope>
    <source>
        <strain evidence="1 2">cv. TO1000</strain>
    </source>
</reference>
<protein>
    <recommendedName>
        <fullName evidence="3">Myb-like domain-containing protein</fullName>
    </recommendedName>
</protein>
<evidence type="ECO:0000313" key="1">
    <source>
        <dbReference type="EnsemblPlants" id="Bo5g101180.1"/>
    </source>
</evidence>
<dbReference type="EnsemblPlants" id="Bo5g101180.1">
    <property type="protein sequence ID" value="Bo5g101180.1"/>
    <property type="gene ID" value="Bo5g101180"/>
</dbReference>
<dbReference type="HOGENOM" id="CLU_1505527_0_0_1"/>
<dbReference type="Gramene" id="Bo5g101180.1">
    <property type="protein sequence ID" value="Bo5g101180.1"/>
    <property type="gene ID" value="Bo5g101180"/>
</dbReference>
<dbReference type="AlphaFoldDB" id="A0A0D3CHK9"/>
<reference evidence="1" key="2">
    <citation type="submission" date="2015-03" db="UniProtKB">
        <authorList>
            <consortium name="EnsemblPlants"/>
        </authorList>
    </citation>
    <scope>IDENTIFICATION</scope>
</reference>
<dbReference type="PANTHER" id="PTHR45023:SF4">
    <property type="entry name" value="GLYCINE-RICH PROTEIN-RELATED"/>
    <property type="match status" value="1"/>
</dbReference>
<accession>A0A0D3CHK9</accession>
<organism evidence="1 2">
    <name type="scientific">Brassica oleracea var. oleracea</name>
    <dbReference type="NCBI Taxonomy" id="109376"/>
    <lineage>
        <taxon>Eukaryota</taxon>
        <taxon>Viridiplantae</taxon>
        <taxon>Streptophyta</taxon>
        <taxon>Embryophyta</taxon>
        <taxon>Tracheophyta</taxon>
        <taxon>Spermatophyta</taxon>
        <taxon>Magnoliopsida</taxon>
        <taxon>eudicotyledons</taxon>
        <taxon>Gunneridae</taxon>
        <taxon>Pentapetalae</taxon>
        <taxon>rosids</taxon>
        <taxon>malvids</taxon>
        <taxon>Brassicales</taxon>
        <taxon>Brassicaceae</taxon>
        <taxon>Brassiceae</taxon>
        <taxon>Brassica</taxon>
    </lineage>
</organism>
<proteinExistence type="predicted"/>
<dbReference type="PANTHER" id="PTHR45023">
    <property type="match status" value="1"/>
</dbReference>
<sequence>MSRGGSPRRRQSSQPVALLDGDRALCPLLSAIRSDIQAVERERGSFIEQRTTISKQVSVTLPSARKSNYLLYLLIFFYPFPFLDMDSTPYAHTANFVELLNSQQDTVFHLVEDSVDPNSSHVPVFGSQSIEASNLGVDKPSERRERRTWSPADDLVLISAWLNTSKDPLVGNEQRSGAF</sequence>
<keyword evidence="2" id="KW-1185">Reference proteome</keyword>
<evidence type="ECO:0008006" key="3">
    <source>
        <dbReference type="Google" id="ProtNLM"/>
    </source>
</evidence>
<evidence type="ECO:0000313" key="2">
    <source>
        <dbReference type="Proteomes" id="UP000032141"/>
    </source>
</evidence>
<name>A0A0D3CHK9_BRAOL</name>